<keyword evidence="2" id="KW-1185">Reference proteome</keyword>
<evidence type="ECO:0000313" key="2">
    <source>
        <dbReference type="Proteomes" id="UP001187192"/>
    </source>
</evidence>
<dbReference type="AlphaFoldDB" id="A0AA88IXT1"/>
<accession>A0AA88IXT1</accession>
<reference evidence="1" key="1">
    <citation type="submission" date="2023-07" db="EMBL/GenBank/DDBJ databases">
        <title>draft genome sequence of fig (Ficus carica).</title>
        <authorList>
            <person name="Takahashi T."/>
            <person name="Nishimura K."/>
        </authorList>
    </citation>
    <scope>NUCLEOTIDE SEQUENCE</scope>
</reference>
<dbReference type="Proteomes" id="UP001187192">
    <property type="component" value="Unassembled WGS sequence"/>
</dbReference>
<comment type="caution">
    <text evidence="1">The sequence shown here is derived from an EMBL/GenBank/DDBJ whole genome shotgun (WGS) entry which is preliminary data.</text>
</comment>
<evidence type="ECO:0000313" key="1">
    <source>
        <dbReference type="EMBL" id="GMN60168.1"/>
    </source>
</evidence>
<sequence length="190" mass="20807">MRGLEKTIVMRYVVEPKIPHVRIQCDADVNFYIQLKKNDAYVLSKFSTSFDILDESVAEAIPPEIGESNHIPVQPSRDGGQSNEAVQPVAVNNLIIPSPIVGMNHDDCNAREFNVEEATRDSNKKSIAGSVEAQSVVNRTRTQSVYVLGSDNFSGTVVVTDFTPITIRGIIASQELDDWGVCEGKILGSD</sequence>
<proteinExistence type="predicted"/>
<gene>
    <name evidence="1" type="ORF">TIFTF001_029255</name>
</gene>
<organism evidence="1 2">
    <name type="scientific">Ficus carica</name>
    <name type="common">Common fig</name>
    <dbReference type="NCBI Taxonomy" id="3494"/>
    <lineage>
        <taxon>Eukaryota</taxon>
        <taxon>Viridiplantae</taxon>
        <taxon>Streptophyta</taxon>
        <taxon>Embryophyta</taxon>
        <taxon>Tracheophyta</taxon>
        <taxon>Spermatophyta</taxon>
        <taxon>Magnoliopsida</taxon>
        <taxon>eudicotyledons</taxon>
        <taxon>Gunneridae</taxon>
        <taxon>Pentapetalae</taxon>
        <taxon>rosids</taxon>
        <taxon>fabids</taxon>
        <taxon>Rosales</taxon>
        <taxon>Moraceae</taxon>
        <taxon>Ficeae</taxon>
        <taxon>Ficus</taxon>
    </lineage>
</organism>
<protein>
    <submittedName>
        <fullName evidence="1">Uncharacterized protein</fullName>
    </submittedName>
</protein>
<name>A0AA88IXT1_FICCA</name>
<dbReference type="EMBL" id="BTGU01000096">
    <property type="protein sequence ID" value="GMN60168.1"/>
    <property type="molecule type" value="Genomic_DNA"/>
</dbReference>